<proteinExistence type="predicted"/>
<keyword evidence="6" id="KW-0472">Membrane</keyword>
<dbReference type="PROSITE" id="PS50026">
    <property type="entry name" value="EGF_3"/>
    <property type="match status" value="1"/>
</dbReference>
<evidence type="ECO:0000256" key="4">
    <source>
        <dbReference type="ARBA" id="ARBA00022737"/>
    </source>
</evidence>
<dbReference type="PROSITE" id="PS01209">
    <property type="entry name" value="LDLRA_1"/>
    <property type="match status" value="1"/>
</dbReference>
<evidence type="ECO:0000259" key="12">
    <source>
        <dbReference type="PROSITE" id="PS50022"/>
    </source>
</evidence>
<feature type="disulfide bond" evidence="8">
    <location>
        <begin position="226"/>
        <end position="235"/>
    </location>
</feature>
<evidence type="ECO:0000256" key="3">
    <source>
        <dbReference type="ARBA" id="ARBA00022692"/>
    </source>
</evidence>
<dbReference type="SUPFAM" id="SSF49785">
    <property type="entry name" value="Galactose-binding domain-like"/>
    <property type="match status" value="1"/>
</dbReference>
<dbReference type="AlphaFoldDB" id="V4A3H0"/>
<evidence type="ECO:0008006" key="16">
    <source>
        <dbReference type="Google" id="ProtNLM"/>
    </source>
</evidence>
<sequence>MRGPTWSVILLLINLIVTLQACDDVTEFQCADNNQCISKTDTCNTINDCDDGSDENNCACLEKLGMEDGTILDSSLIASSSKTGSSPSYARASNDKGNWCPKSDDSKPFFKVKFDTPRAISAIVFTLKQSVVDPLNYLSTWTLKAVLPGSDEEVTLYEGLNAFSNNSLYRSLFFPSLVTDTFIIAPTTWQNEPCLSFELYGCNIDNLCPTGCQNNGKCSGNDICACADGYFGTKCQFQKTTIPFSSYIFKSLESGSLVTSSETFTVRTSTTIRTSKIIEIQGRKVLSLPVADYFTAPKDGKFGCLSKLGSGGCKSFYLALGCELEELKDTVQLFTTGSDSTYIGAEATLKSDNLVVTFRTSELIWTLNVRKTNMFSSSIKYVLEFDWDISTGIRIYVNKKLIGQQRQATRTTQVLRTNTLATSGVEFFKSKSVNVKLFSLKSSSVNRISLIKTSLISLTPTEECDQEKEHKCANSDKCIDKSNVCDSVEDCDDGSDEQNCPTTTCDVKVYKKLVTKSASLSLDLLEVDDAQRVAKCTLPVISYVVDGILLDFLSKNQYGDQLSATNDLGANQNHNNNNKDDNNNNKKSSQDEFKEDVFNWADEPWTPCDDVEVPDWARMDDPTFDNFNSELIWAEDPWTQLPLVGLPSWMLLPGIDYPVEAKDPVVYTPVNDEDDAAFLASGIDIVNWSDEPYFQLPLDVPRWALLPGIDYPVRHGYNSPYWTYKLNQYNSSRREFGKKMFARQFPTLREERVLYNNNGQSKLCIPGNFQRRNHRF</sequence>
<protein>
    <recommendedName>
        <fullName evidence="16">EGF-like domain-containing protein</fullName>
    </recommendedName>
</protein>
<evidence type="ECO:0000313" key="15">
    <source>
        <dbReference type="Proteomes" id="UP000030746"/>
    </source>
</evidence>
<name>V4A3H0_LOTGI</name>
<comment type="caution">
    <text evidence="8">Lacks conserved residue(s) required for the propagation of feature annotation.</text>
</comment>
<dbReference type="PROSITE" id="PS00022">
    <property type="entry name" value="EGF_1"/>
    <property type="match status" value="1"/>
</dbReference>
<evidence type="ECO:0000256" key="8">
    <source>
        <dbReference type="PROSITE-ProRule" id="PRU00076"/>
    </source>
</evidence>
<dbReference type="HOGENOM" id="CLU_360688_0_0_1"/>
<keyword evidence="15" id="KW-1185">Reference proteome</keyword>
<dbReference type="CDD" id="cd00112">
    <property type="entry name" value="LDLa"/>
    <property type="match status" value="2"/>
</dbReference>
<keyword evidence="8" id="KW-0245">EGF-like domain</keyword>
<dbReference type="PROSITE" id="PS50022">
    <property type="entry name" value="FA58C_3"/>
    <property type="match status" value="1"/>
</dbReference>
<reference evidence="14 15" key="1">
    <citation type="journal article" date="2013" name="Nature">
        <title>Insights into bilaterian evolution from three spiralian genomes.</title>
        <authorList>
            <person name="Simakov O."/>
            <person name="Marletaz F."/>
            <person name="Cho S.J."/>
            <person name="Edsinger-Gonzales E."/>
            <person name="Havlak P."/>
            <person name="Hellsten U."/>
            <person name="Kuo D.H."/>
            <person name="Larsson T."/>
            <person name="Lv J."/>
            <person name="Arendt D."/>
            <person name="Savage R."/>
            <person name="Osoegawa K."/>
            <person name="de Jong P."/>
            <person name="Grimwood J."/>
            <person name="Chapman J.A."/>
            <person name="Shapiro H."/>
            <person name="Aerts A."/>
            <person name="Otillar R.P."/>
            <person name="Terry A.Y."/>
            <person name="Boore J.L."/>
            <person name="Grigoriev I.V."/>
            <person name="Lindberg D.R."/>
            <person name="Seaver E.C."/>
            <person name="Weisblat D.A."/>
            <person name="Putnam N.H."/>
            <person name="Rokhsar D.S."/>
        </authorList>
    </citation>
    <scope>NUCLEOTIDE SEQUENCE [LARGE SCALE GENOMIC DNA]</scope>
</reference>
<dbReference type="InterPro" id="IPR002172">
    <property type="entry name" value="LDrepeatLR_classA_rpt"/>
</dbReference>
<feature type="domain" description="EGF-like" evidence="13">
    <location>
        <begin position="204"/>
        <end position="236"/>
    </location>
</feature>
<evidence type="ECO:0000256" key="5">
    <source>
        <dbReference type="ARBA" id="ARBA00022989"/>
    </source>
</evidence>
<keyword evidence="3" id="KW-0812">Transmembrane</keyword>
<dbReference type="InterPro" id="IPR050685">
    <property type="entry name" value="LDLR"/>
</dbReference>
<feature type="compositionally biased region" description="Basic and acidic residues" evidence="10">
    <location>
        <begin position="577"/>
        <end position="591"/>
    </location>
</feature>
<dbReference type="OrthoDB" id="10266706at2759"/>
<gene>
    <name evidence="14" type="ORF">LOTGIDRAFT_159188</name>
</gene>
<dbReference type="Pfam" id="PF00057">
    <property type="entry name" value="Ldl_recept_a"/>
    <property type="match status" value="2"/>
</dbReference>
<keyword evidence="4" id="KW-0677">Repeat</keyword>
<feature type="disulfide bond" evidence="8">
    <location>
        <begin position="208"/>
        <end position="218"/>
    </location>
</feature>
<organism evidence="14 15">
    <name type="scientific">Lottia gigantea</name>
    <name type="common">Giant owl limpet</name>
    <dbReference type="NCBI Taxonomy" id="225164"/>
    <lineage>
        <taxon>Eukaryota</taxon>
        <taxon>Metazoa</taxon>
        <taxon>Spiralia</taxon>
        <taxon>Lophotrochozoa</taxon>
        <taxon>Mollusca</taxon>
        <taxon>Gastropoda</taxon>
        <taxon>Patellogastropoda</taxon>
        <taxon>Lottioidea</taxon>
        <taxon>Lottiidae</taxon>
        <taxon>Lottia</taxon>
    </lineage>
</organism>
<dbReference type="InterPro" id="IPR023415">
    <property type="entry name" value="LDLR_class-A_CS"/>
</dbReference>
<feature type="region of interest" description="Disordered" evidence="10">
    <location>
        <begin position="564"/>
        <end position="591"/>
    </location>
</feature>
<evidence type="ECO:0000259" key="13">
    <source>
        <dbReference type="PROSITE" id="PS50026"/>
    </source>
</evidence>
<keyword evidence="11" id="KW-0732">Signal</keyword>
<dbReference type="Gene3D" id="4.10.400.10">
    <property type="entry name" value="Low-density Lipoprotein Receptor"/>
    <property type="match status" value="2"/>
</dbReference>
<accession>V4A3H0</accession>
<evidence type="ECO:0000256" key="10">
    <source>
        <dbReference type="SAM" id="MobiDB-lite"/>
    </source>
</evidence>
<dbReference type="InterPro" id="IPR000742">
    <property type="entry name" value="EGF"/>
</dbReference>
<feature type="domain" description="F5/8 type C" evidence="12">
    <location>
        <begin position="58"/>
        <end position="202"/>
    </location>
</feature>
<feature type="disulfide bond" evidence="9">
    <location>
        <begin position="43"/>
        <end position="58"/>
    </location>
</feature>
<evidence type="ECO:0000256" key="7">
    <source>
        <dbReference type="ARBA" id="ARBA00023157"/>
    </source>
</evidence>
<dbReference type="SMART" id="SM00192">
    <property type="entry name" value="LDLa"/>
    <property type="match status" value="2"/>
</dbReference>
<dbReference type="PRINTS" id="PR00261">
    <property type="entry name" value="LDLRECEPTOR"/>
</dbReference>
<evidence type="ECO:0000256" key="11">
    <source>
        <dbReference type="SAM" id="SignalP"/>
    </source>
</evidence>
<dbReference type="InterPro" id="IPR000421">
    <property type="entry name" value="FA58C"/>
</dbReference>
<feature type="signal peptide" evidence="11">
    <location>
        <begin position="1"/>
        <end position="21"/>
    </location>
</feature>
<dbReference type="PROSITE" id="PS50068">
    <property type="entry name" value="LDLRA_2"/>
    <property type="match status" value="2"/>
</dbReference>
<dbReference type="PROSITE" id="PS01186">
    <property type="entry name" value="EGF_2"/>
    <property type="match status" value="1"/>
</dbReference>
<evidence type="ECO:0000256" key="2">
    <source>
        <dbReference type="ARBA" id="ARBA00004308"/>
    </source>
</evidence>
<dbReference type="PANTHER" id="PTHR24270">
    <property type="entry name" value="LOW-DENSITY LIPOPROTEIN RECEPTOR-RELATED"/>
    <property type="match status" value="1"/>
</dbReference>
<evidence type="ECO:0000256" key="1">
    <source>
        <dbReference type="ARBA" id="ARBA00004167"/>
    </source>
</evidence>
<dbReference type="InterPro" id="IPR008979">
    <property type="entry name" value="Galactose-bd-like_sf"/>
</dbReference>
<comment type="subcellular location">
    <subcellularLocation>
        <location evidence="2">Endomembrane system</location>
    </subcellularLocation>
    <subcellularLocation>
        <location evidence="1">Membrane</location>
        <topology evidence="1">Single-pass membrane protein</topology>
    </subcellularLocation>
</comment>
<dbReference type="GO" id="GO:0016192">
    <property type="term" value="P:vesicle-mediated transport"/>
    <property type="evidence" value="ECO:0007669"/>
    <property type="project" value="UniProtKB-ARBA"/>
</dbReference>
<dbReference type="PROSITE" id="PS51257">
    <property type="entry name" value="PROKAR_LIPOPROTEIN"/>
    <property type="match status" value="1"/>
</dbReference>
<dbReference type="GO" id="GO:0012505">
    <property type="term" value="C:endomembrane system"/>
    <property type="evidence" value="ECO:0007669"/>
    <property type="project" value="UniProtKB-SubCell"/>
</dbReference>
<dbReference type="Proteomes" id="UP000030746">
    <property type="component" value="Unassembled WGS sequence"/>
</dbReference>
<dbReference type="KEGG" id="lgi:LOTGIDRAFT_159188"/>
<dbReference type="CTD" id="20237987"/>
<dbReference type="RefSeq" id="XP_009051077.1">
    <property type="nucleotide sequence ID" value="XM_009052829.1"/>
</dbReference>
<dbReference type="SUPFAM" id="SSF57424">
    <property type="entry name" value="LDL receptor-like module"/>
    <property type="match status" value="2"/>
</dbReference>
<evidence type="ECO:0000256" key="6">
    <source>
        <dbReference type="ARBA" id="ARBA00023136"/>
    </source>
</evidence>
<evidence type="ECO:0000313" key="14">
    <source>
        <dbReference type="EMBL" id="ESO98383.1"/>
    </source>
</evidence>
<dbReference type="EMBL" id="KB201262">
    <property type="protein sequence ID" value="ESO98383.1"/>
    <property type="molecule type" value="Genomic_DNA"/>
</dbReference>
<dbReference type="GeneID" id="20237987"/>
<keyword evidence="5" id="KW-1133">Transmembrane helix</keyword>
<keyword evidence="7 8" id="KW-1015">Disulfide bond</keyword>
<dbReference type="GO" id="GO:0005886">
    <property type="term" value="C:plasma membrane"/>
    <property type="evidence" value="ECO:0007669"/>
    <property type="project" value="TreeGrafter"/>
</dbReference>
<feature type="chain" id="PRO_5004715720" description="EGF-like domain-containing protein" evidence="11">
    <location>
        <begin position="22"/>
        <end position="776"/>
    </location>
</feature>
<feature type="disulfide bond" evidence="9">
    <location>
        <begin position="485"/>
        <end position="500"/>
    </location>
</feature>
<dbReference type="InterPro" id="IPR036055">
    <property type="entry name" value="LDL_receptor-like_sf"/>
</dbReference>
<evidence type="ECO:0000256" key="9">
    <source>
        <dbReference type="PROSITE-ProRule" id="PRU00124"/>
    </source>
</evidence>
<dbReference type="Gene3D" id="2.60.120.260">
    <property type="entry name" value="Galactose-binding domain-like"/>
    <property type="match status" value="1"/>
</dbReference>